<accession>A0A175Y3C9</accession>
<sequence>MRILLAEDDGDTAAQVVRGLTALGHVVERFDDGRAARDAGLAEAFDLAILDRLLPGVDGVEIVRHWREEGNHVPVILLTALGSIADRVTGLDAGADDYLVKPFALPELSARVSALLRRPPIAEVPTRLQVGDVVLDAMRREVRRGARPIRLQPREFRILEELMRHAGRVVTRKMLLEAVWGFHFDPQTNIVESHLSRMRSKLNEGFAHDPIETLRGEGYRMGGDA</sequence>
<dbReference type="GO" id="GO:0005829">
    <property type="term" value="C:cytosol"/>
    <property type="evidence" value="ECO:0007669"/>
    <property type="project" value="TreeGrafter"/>
</dbReference>
<evidence type="ECO:0000313" key="7">
    <source>
        <dbReference type="Proteomes" id="UP000078460"/>
    </source>
</evidence>
<dbReference type="GO" id="GO:0032993">
    <property type="term" value="C:protein-DNA complex"/>
    <property type="evidence" value="ECO:0007669"/>
    <property type="project" value="TreeGrafter"/>
</dbReference>
<dbReference type="STRING" id="621456.BJP26_07090"/>
<dbReference type="Gene3D" id="1.10.10.10">
    <property type="entry name" value="Winged helix-like DNA-binding domain superfamily/Winged helix DNA-binding domain"/>
    <property type="match status" value="1"/>
</dbReference>
<keyword evidence="1" id="KW-0597">Phosphoprotein</keyword>
<dbReference type="OrthoDB" id="9802426at2"/>
<evidence type="ECO:0000256" key="1">
    <source>
        <dbReference type="ARBA" id="ARBA00022553"/>
    </source>
</evidence>
<dbReference type="CDD" id="cd00383">
    <property type="entry name" value="trans_reg_C"/>
    <property type="match status" value="1"/>
</dbReference>
<dbReference type="GO" id="GO:0000156">
    <property type="term" value="F:phosphorelay response regulator activity"/>
    <property type="evidence" value="ECO:0007669"/>
    <property type="project" value="TreeGrafter"/>
</dbReference>
<dbReference type="RefSeq" id="WP_017978512.1">
    <property type="nucleotide sequence ID" value="NZ_CP017578.1"/>
</dbReference>
<dbReference type="InterPro" id="IPR016032">
    <property type="entry name" value="Sig_transdc_resp-reg_C-effctor"/>
</dbReference>
<dbReference type="AlphaFoldDB" id="A0A175Y3C9"/>
<protein>
    <submittedName>
        <fullName evidence="6">DNA-binding response regulator</fullName>
    </submittedName>
</protein>
<keyword evidence="4 6" id="KW-0238">DNA-binding</keyword>
<keyword evidence="2" id="KW-0902">Two-component regulatory system</keyword>
<dbReference type="SUPFAM" id="SSF46894">
    <property type="entry name" value="C-terminal effector domain of the bipartite response regulators"/>
    <property type="match status" value="1"/>
</dbReference>
<dbReference type="PANTHER" id="PTHR48111:SF76">
    <property type="entry name" value="TWO-COMPONENT RESPONSE REGULATOR"/>
    <property type="match status" value="1"/>
</dbReference>
<dbReference type="Pfam" id="PF00072">
    <property type="entry name" value="Response_reg"/>
    <property type="match status" value="1"/>
</dbReference>
<keyword evidence="3" id="KW-0805">Transcription regulation</keyword>
<evidence type="ECO:0000256" key="4">
    <source>
        <dbReference type="ARBA" id="ARBA00023125"/>
    </source>
</evidence>
<dbReference type="SMART" id="SM00862">
    <property type="entry name" value="Trans_reg_C"/>
    <property type="match status" value="1"/>
</dbReference>
<dbReference type="EMBL" id="LQCK02000015">
    <property type="protein sequence ID" value="KZB95177.1"/>
    <property type="molecule type" value="Genomic_DNA"/>
</dbReference>
<dbReference type="Proteomes" id="UP000078460">
    <property type="component" value="Unassembled WGS sequence"/>
</dbReference>
<dbReference type="InterPro" id="IPR011006">
    <property type="entry name" value="CheY-like_superfamily"/>
</dbReference>
<dbReference type="PROSITE" id="PS50110">
    <property type="entry name" value="RESPONSE_REGULATORY"/>
    <property type="match status" value="1"/>
</dbReference>
<dbReference type="Gene3D" id="6.10.250.690">
    <property type="match status" value="1"/>
</dbReference>
<name>A0A175Y3C9_9SPHN</name>
<dbReference type="KEGG" id="smy:BJP26_07090"/>
<reference evidence="6" key="1">
    <citation type="submission" date="2016-03" db="EMBL/GenBank/DDBJ databases">
        <title>Sphingomonas melonis TY, whole genome shotgun sequencing.</title>
        <authorList>
            <person name="Wang H."/>
            <person name="Zhu P."/>
        </authorList>
    </citation>
    <scope>NUCLEOTIDE SEQUENCE [LARGE SCALE GENOMIC DNA]</scope>
    <source>
        <strain evidence="6">TY</strain>
    </source>
</reference>
<evidence type="ECO:0000256" key="3">
    <source>
        <dbReference type="ARBA" id="ARBA00023015"/>
    </source>
</evidence>
<gene>
    <name evidence="6" type="ORF">AVM11_16980</name>
</gene>
<dbReference type="InterPro" id="IPR039420">
    <property type="entry name" value="WalR-like"/>
</dbReference>
<dbReference type="PANTHER" id="PTHR48111">
    <property type="entry name" value="REGULATOR OF RPOS"/>
    <property type="match status" value="1"/>
</dbReference>
<dbReference type="InterPro" id="IPR001867">
    <property type="entry name" value="OmpR/PhoB-type_DNA-bd"/>
</dbReference>
<dbReference type="Gene3D" id="3.40.50.2300">
    <property type="match status" value="1"/>
</dbReference>
<dbReference type="SUPFAM" id="SSF52172">
    <property type="entry name" value="CheY-like"/>
    <property type="match status" value="1"/>
</dbReference>
<proteinExistence type="predicted"/>
<evidence type="ECO:0000256" key="5">
    <source>
        <dbReference type="ARBA" id="ARBA00023163"/>
    </source>
</evidence>
<comment type="caution">
    <text evidence="6">The sequence shown here is derived from an EMBL/GenBank/DDBJ whole genome shotgun (WGS) entry which is preliminary data.</text>
</comment>
<dbReference type="GO" id="GO:0000976">
    <property type="term" value="F:transcription cis-regulatory region binding"/>
    <property type="evidence" value="ECO:0007669"/>
    <property type="project" value="TreeGrafter"/>
</dbReference>
<dbReference type="FunFam" id="1.10.10.10:FF:000005">
    <property type="entry name" value="Two-component system response regulator"/>
    <property type="match status" value="1"/>
</dbReference>
<dbReference type="PROSITE" id="PS51755">
    <property type="entry name" value="OMPR_PHOB"/>
    <property type="match status" value="1"/>
</dbReference>
<dbReference type="Pfam" id="PF00486">
    <property type="entry name" value="Trans_reg_C"/>
    <property type="match status" value="1"/>
</dbReference>
<dbReference type="InterPro" id="IPR036388">
    <property type="entry name" value="WH-like_DNA-bd_sf"/>
</dbReference>
<evidence type="ECO:0000256" key="2">
    <source>
        <dbReference type="ARBA" id="ARBA00023012"/>
    </source>
</evidence>
<keyword evidence="7" id="KW-1185">Reference proteome</keyword>
<organism evidence="6 7">
    <name type="scientific">Sphingomonas melonis TY</name>
    <dbReference type="NCBI Taxonomy" id="621456"/>
    <lineage>
        <taxon>Bacteria</taxon>
        <taxon>Pseudomonadati</taxon>
        <taxon>Pseudomonadota</taxon>
        <taxon>Alphaproteobacteria</taxon>
        <taxon>Sphingomonadales</taxon>
        <taxon>Sphingomonadaceae</taxon>
        <taxon>Sphingomonas</taxon>
    </lineage>
</organism>
<dbReference type="GO" id="GO:0006355">
    <property type="term" value="P:regulation of DNA-templated transcription"/>
    <property type="evidence" value="ECO:0007669"/>
    <property type="project" value="InterPro"/>
</dbReference>
<dbReference type="InterPro" id="IPR001789">
    <property type="entry name" value="Sig_transdc_resp-reg_receiver"/>
</dbReference>
<dbReference type="GeneID" id="93799060"/>
<dbReference type="SMART" id="SM00448">
    <property type="entry name" value="REC"/>
    <property type="match status" value="1"/>
</dbReference>
<evidence type="ECO:0000313" key="6">
    <source>
        <dbReference type="EMBL" id="KZB95177.1"/>
    </source>
</evidence>
<keyword evidence="5" id="KW-0804">Transcription</keyword>